<dbReference type="InterPro" id="IPR003406">
    <property type="entry name" value="Glyco_trans_14"/>
</dbReference>
<dbReference type="OrthoDB" id="7943907at2"/>
<name>A0A2T0TR64_9ACTN</name>
<gene>
    <name evidence="15" type="ORF">LY71_11017</name>
</gene>
<comment type="caution">
    <text evidence="15">The sequence shown here is derived from an EMBL/GenBank/DDBJ whole genome shotgun (WGS) entry which is preliminary data.</text>
</comment>
<keyword evidence="6" id="KW-0479">Metal-binding</keyword>
<keyword evidence="4" id="KW-0808">Transferase</keyword>
<keyword evidence="7" id="KW-0256">Endoplasmic reticulum</keyword>
<evidence type="ECO:0000256" key="11">
    <source>
        <dbReference type="ARBA" id="ARBA00023136"/>
    </source>
</evidence>
<dbReference type="Pfam" id="PF02485">
    <property type="entry name" value="Branch"/>
    <property type="match status" value="1"/>
</dbReference>
<dbReference type="PANTHER" id="PTHR46025:SF3">
    <property type="entry name" value="XYLOSYLTRANSFERASE OXT"/>
    <property type="match status" value="1"/>
</dbReference>
<evidence type="ECO:0000256" key="10">
    <source>
        <dbReference type="ARBA" id="ARBA00023034"/>
    </source>
</evidence>
<evidence type="ECO:0000256" key="12">
    <source>
        <dbReference type="ARBA" id="ARBA00023157"/>
    </source>
</evidence>
<comment type="subcellular location">
    <subcellularLocation>
        <location evidence="2">Endoplasmic reticulum membrane</location>
        <topology evidence="2">Single-pass type II membrane protein</topology>
    </subcellularLocation>
    <subcellularLocation>
        <location evidence="1">Golgi apparatus membrane</location>
        <topology evidence="1">Single-pass type II membrane protein</topology>
    </subcellularLocation>
</comment>
<keyword evidence="10" id="KW-0333">Golgi apparatus</keyword>
<dbReference type="Proteomes" id="UP000239210">
    <property type="component" value="Unassembled WGS sequence"/>
</dbReference>
<dbReference type="GO" id="GO:0030158">
    <property type="term" value="F:protein xylosyltransferase activity"/>
    <property type="evidence" value="ECO:0007669"/>
    <property type="project" value="InterPro"/>
</dbReference>
<keyword evidence="5" id="KW-0812">Transmembrane</keyword>
<keyword evidence="11" id="KW-0472">Membrane</keyword>
<evidence type="ECO:0000256" key="13">
    <source>
        <dbReference type="ARBA" id="ARBA00023180"/>
    </source>
</evidence>
<evidence type="ECO:0000256" key="5">
    <source>
        <dbReference type="ARBA" id="ARBA00022692"/>
    </source>
</evidence>
<evidence type="ECO:0000313" key="15">
    <source>
        <dbReference type="EMBL" id="PRY48131.1"/>
    </source>
</evidence>
<evidence type="ECO:0000256" key="8">
    <source>
        <dbReference type="ARBA" id="ARBA00022968"/>
    </source>
</evidence>
<dbReference type="GO" id="GO:0016020">
    <property type="term" value="C:membrane"/>
    <property type="evidence" value="ECO:0007669"/>
    <property type="project" value="InterPro"/>
</dbReference>
<keyword evidence="16" id="KW-1185">Reference proteome</keyword>
<keyword evidence="3" id="KW-0328">Glycosyltransferase</keyword>
<keyword evidence="12" id="KW-1015">Disulfide bond</keyword>
<evidence type="ECO:0000256" key="14">
    <source>
        <dbReference type="ARBA" id="ARBA00042865"/>
    </source>
</evidence>
<evidence type="ECO:0000256" key="3">
    <source>
        <dbReference type="ARBA" id="ARBA00022676"/>
    </source>
</evidence>
<organism evidence="15 16">
    <name type="scientific">Geodermatophilus tzadiensis</name>
    <dbReference type="NCBI Taxonomy" id="1137988"/>
    <lineage>
        <taxon>Bacteria</taxon>
        <taxon>Bacillati</taxon>
        <taxon>Actinomycetota</taxon>
        <taxon>Actinomycetes</taxon>
        <taxon>Geodermatophilales</taxon>
        <taxon>Geodermatophilaceae</taxon>
        <taxon>Geodermatophilus</taxon>
    </lineage>
</organism>
<dbReference type="GO" id="GO:0015012">
    <property type="term" value="P:heparan sulfate proteoglycan biosynthetic process"/>
    <property type="evidence" value="ECO:0007669"/>
    <property type="project" value="TreeGrafter"/>
</dbReference>
<protein>
    <recommendedName>
        <fullName evidence="14">Peptide O-xylosyltransferase</fullName>
    </recommendedName>
</protein>
<evidence type="ECO:0000313" key="16">
    <source>
        <dbReference type="Proteomes" id="UP000239210"/>
    </source>
</evidence>
<evidence type="ECO:0000256" key="7">
    <source>
        <dbReference type="ARBA" id="ARBA00022824"/>
    </source>
</evidence>
<dbReference type="InterPro" id="IPR043538">
    <property type="entry name" value="XYLT"/>
</dbReference>
<dbReference type="EMBL" id="PVTG01000010">
    <property type="protein sequence ID" value="PRY48131.1"/>
    <property type="molecule type" value="Genomic_DNA"/>
</dbReference>
<keyword evidence="9" id="KW-1133">Transmembrane helix</keyword>
<dbReference type="RefSeq" id="WP_106278357.1">
    <property type="nucleotide sequence ID" value="NZ_PVTG01000010.1"/>
</dbReference>
<dbReference type="GO" id="GO:0046872">
    <property type="term" value="F:metal ion binding"/>
    <property type="evidence" value="ECO:0007669"/>
    <property type="project" value="UniProtKB-KW"/>
</dbReference>
<evidence type="ECO:0000256" key="9">
    <source>
        <dbReference type="ARBA" id="ARBA00022989"/>
    </source>
</evidence>
<dbReference type="AlphaFoldDB" id="A0A2T0TR64"/>
<evidence type="ECO:0000256" key="4">
    <source>
        <dbReference type="ARBA" id="ARBA00022679"/>
    </source>
</evidence>
<evidence type="ECO:0000256" key="1">
    <source>
        <dbReference type="ARBA" id="ARBA00004323"/>
    </source>
</evidence>
<keyword evidence="8" id="KW-0735">Signal-anchor</keyword>
<sequence length="297" mass="33964">MHIAYIISAYRSPHQLLRLISRIQGRETTVLVHVDKKSGDEIMNPIASALSGTPNVHLLERHVCHWGDFGHVAASLKGIRFIVERRVKCDRVVLLTGQDYPIKSNAAIRDFFAAHSDREFIEHFPLPRADWYRGGMPRLEHWHLWLGGRHIELPKDEAHPGHEGPVQLLVNKVLPRRRPVPGDRRPYGGGGYWSLTRAAVEYLHQVLQEEPAYTRFFRRVYIPDEIFFQTLLLNAPLQDRVVNDDLRYTVWRDGAQSPAVLAVDDLDDLATSHGLFARKFDTGVDARVLDLIDDALL</sequence>
<dbReference type="GO" id="GO:0050650">
    <property type="term" value="P:chondroitin sulfate proteoglycan biosynthetic process"/>
    <property type="evidence" value="ECO:0007669"/>
    <property type="project" value="TreeGrafter"/>
</dbReference>
<proteinExistence type="predicted"/>
<accession>A0A2T0TR64</accession>
<dbReference type="PANTHER" id="PTHR46025">
    <property type="entry name" value="XYLOSYLTRANSFERASE OXT"/>
    <property type="match status" value="1"/>
</dbReference>
<evidence type="ECO:0000256" key="2">
    <source>
        <dbReference type="ARBA" id="ARBA00004648"/>
    </source>
</evidence>
<reference evidence="15 16" key="1">
    <citation type="submission" date="2018-03" db="EMBL/GenBank/DDBJ databases">
        <title>Genomic Encyclopedia of Archaeal and Bacterial Type Strains, Phase II (KMG-II): from individual species to whole genera.</title>
        <authorList>
            <person name="Goeker M."/>
        </authorList>
    </citation>
    <scope>NUCLEOTIDE SEQUENCE [LARGE SCALE GENOMIC DNA]</scope>
    <source>
        <strain evidence="15 16">DSM 45416</strain>
    </source>
</reference>
<keyword evidence="13" id="KW-0325">Glycoprotein</keyword>
<evidence type="ECO:0000256" key="6">
    <source>
        <dbReference type="ARBA" id="ARBA00022723"/>
    </source>
</evidence>